<reference evidence="2" key="1">
    <citation type="thesis" date="2020" institute="ProQuest LLC" country="789 East Eisenhower Parkway, Ann Arbor, MI, USA">
        <title>Comparative Genomics and Chromosome Evolution.</title>
        <authorList>
            <person name="Mudd A.B."/>
        </authorList>
    </citation>
    <scope>NUCLEOTIDE SEQUENCE</scope>
    <source>
        <strain evidence="2">237g6f4</strain>
        <tissue evidence="2">Blood</tissue>
    </source>
</reference>
<sequence length="99" mass="10698">MDLLCHAGCLLLHIRSSFLQIFHPLLCLFLLYGQLFQKVYKSVSLLLESCVYGLHIVSFVFSEGDAGHTDADGVLGAVVLQDLLVCGAFPLSIRCGGLG</sequence>
<accession>A0AAV6YH75</accession>
<proteinExistence type="predicted"/>
<dbReference type="EMBL" id="WNYA01036957">
    <property type="protein sequence ID" value="KAG8536874.1"/>
    <property type="molecule type" value="Genomic_DNA"/>
</dbReference>
<keyword evidence="1" id="KW-0812">Transmembrane</keyword>
<comment type="caution">
    <text evidence="2">The sequence shown here is derived from an EMBL/GenBank/DDBJ whole genome shotgun (WGS) entry which is preliminary data.</text>
</comment>
<keyword evidence="1" id="KW-0472">Membrane</keyword>
<keyword evidence="3" id="KW-1185">Reference proteome</keyword>
<evidence type="ECO:0000313" key="2">
    <source>
        <dbReference type="EMBL" id="KAG8536874.1"/>
    </source>
</evidence>
<dbReference type="AlphaFoldDB" id="A0AAV6YH75"/>
<dbReference type="Proteomes" id="UP000824782">
    <property type="component" value="Unassembled WGS sequence"/>
</dbReference>
<evidence type="ECO:0000313" key="3">
    <source>
        <dbReference type="Proteomes" id="UP000824782"/>
    </source>
</evidence>
<keyword evidence="1" id="KW-1133">Transmembrane helix</keyword>
<organism evidence="2 3">
    <name type="scientific">Engystomops pustulosus</name>
    <name type="common">Tungara frog</name>
    <name type="synonym">Physalaemus pustulosus</name>
    <dbReference type="NCBI Taxonomy" id="76066"/>
    <lineage>
        <taxon>Eukaryota</taxon>
        <taxon>Metazoa</taxon>
        <taxon>Chordata</taxon>
        <taxon>Craniata</taxon>
        <taxon>Vertebrata</taxon>
        <taxon>Euteleostomi</taxon>
        <taxon>Amphibia</taxon>
        <taxon>Batrachia</taxon>
        <taxon>Anura</taxon>
        <taxon>Neobatrachia</taxon>
        <taxon>Hyloidea</taxon>
        <taxon>Leptodactylidae</taxon>
        <taxon>Leiuperinae</taxon>
        <taxon>Engystomops</taxon>
    </lineage>
</organism>
<gene>
    <name evidence="2" type="ORF">GDO81_025507</name>
</gene>
<evidence type="ECO:0000256" key="1">
    <source>
        <dbReference type="SAM" id="Phobius"/>
    </source>
</evidence>
<name>A0AAV6YH75_ENGPU</name>
<protein>
    <submittedName>
        <fullName evidence="2">Uncharacterized protein</fullName>
    </submittedName>
</protein>
<feature type="transmembrane region" description="Helical" evidence="1">
    <location>
        <begin position="12"/>
        <end position="31"/>
    </location>
</feature>